<keyword evidence="5" id="KW-0560">Oxidoreductase</keyword>
<dbReference type="InterPro" id="IPR050411">
    <property type="entry name" value="AlphaKG_dependent_hydroxylases"/>
</dbReference>
<evidence type="ECO:0000256" key="1">
    <source>
        <dbReference type="ARBA" id="ARBA00001954"/>
    </source>
</evidence>
<keyword evidence="10" id="KW-1185">Reference proteome</keyword>
<evidence type="ECO:0000313" key="10">
    <source>
        <dbReference type="Proteomes" id="UP001201163"/>
    </source>
</evidence>
<comment type="similarity">
    <text evidence="2">Belongs to the gamma-BBH/TMLD family.</text>
</comment>
<dbReference type="GO" id="GO:0045329">
    <property type="term" value="P:carnitine biosynthetic process"/>
    <property type="evidence" value="ECO:0007669"/>
    <property type="project" value="TreeGrafter"/>
</dbReference>
<evidence type="ECO:0000259" key="7">
    <source>
        <dbReference type="Pfam" id="PF02668"/>
    </source>
</evidence>
<proteinExistence type="inferred from homology"/>
<feature type="domain" description="TauD/TfdA-like" evidence="7">
    <location>
        <begin position="148"/>
        <end position="387"/>
    </location>
</feature>
<evidence type="ECO:0000256" key="5">
    <source>
        <dbReference type="ARBA" id="ARBA00023002"/>
    </source>
</evidence>
<protein>
    <recommendedName>
        <fullName evidence="11">Gamma-butyrobetaine dioxygenase</fullName>
    </recommendedName>
</protein>
<dbReference type="Gene3D" id="3.60.130.10">
    <property type="entry name" value="Clavaminate synthase-like"/>
    <property type="match status" value="1"/>
</dbReference>
<dbReference type="GO" id="GO:0046872">
    <property type="term" value="F:metal ion binding"/>
    <property type="evidence" value="ECO:0007669"/>
    <property type="project" value="UniProtKB-KW"/>
</dbReference>
<organism evidence="9 10">
    <name type="scientific">Lactarius akahatsu</name>
    <dbReference type="NCBI Taxonomy" id="416441"/>
    <lineage>
        <taxon>Eukaryota</taxon>
        <taxon>Fungi</taxon>
        <taxon>Dikarya</taxon>
        <taxon>Basidiomycota</taxon>
        <taxon>Agaricomycotina</taxon>
        <taxon>Agaricomycetes</taxon>
        <taxon>Russulales</taxon>
        <taxon>Russulaceae</taxon>
        <taxon>Lactarius</taxon>
    </lineage>
</organism>
<dbReference type="InterPro" id="IPR010376">
    <property type="entry name" value="GBBH-like_N"/>
</dbReference>
<evidence type="ECO:0000256" key="4">
    <source>
        <dbReference type="ARBA" id="ARBA00022964"/>
    </source>
</evidence>
<dbReference type="Pfam" id="PF06155">
    <property type="entry name" value="GBBH-like_N"/>
    <property type="match status" value="1"/>
</dbReference>
<dbReference type="EMBL" id="JAKELL010000242">
    <property type="protein sequence ID" value="KAH8978179.1"/>
    <property type="molecule type" value="Genomic_DNA"/>
</dbReference>
<dbReference type="InterPro" id="IPR003819">
    <property type="entry name" value="TauD/TfdA-like"/>
</dbReference>
<dbReference type="GO" id="GO:0016706">
    <property type="term" value="F:2-oxoglutarate-dependent dioxygenase activity"/>
    <property type="evidence" value="ECO:0007669"/>
    <property type="project" value="UniProtKB-ARBA"/>
</dbReference>
<dbReference type="AlphaFoldDB" id="A0AAD4Q7F6"/>
<dbReference type="InterPro" id="IPR042098">
    <property type="entry name" value="TauD-like_sf"/>
</dbReference>
<dbReference type="Gene3D" id="3.30.2020.30">
    <property type="match status" value="1"/>
</dbReference>
<evidence type="ECO:0000256" key="2">
    <source>
        <dbReference type="ARBA" id="ARBA00008654"/>
    </source>
</evidence>
<dbReference type="PANTHER" id="PTHR10696:SF25">
    <property type="entry name" value="OXIDOREDUCTASE AIM17-RELATED"/>
    <property type="match status" value="1"/>
</dbReference>
<name>A0AAD4Q7F6_9AGAM</name>
<comment type="cofactor">
    <cofactor evidence="1">
        <name>Fe(2+)</name>
        <dbReference type="ChEBI" id="CHEBI:29033"/>
    </cofactor>
</comment>
<accession>A0AAD4Q7F6</accession>
<dbReference type="InterPro" id="IPR038492">
    <property type="entry name" value="GBBH-like_N_sf"/>
</dbReference>
<evidence type="ECO:0000259" key="8">
    <source>
        <dbReference type="Pfam" id="PF06155"/>
    </source>
</evidence>
<keyword evidence="3" id="KW-0479">Metal-binding</keyword>
<reference evidence="9" key="1">
    <citation type="submission" date="2022-01" db="EMBL/GenBank/DDBJ databases">
        <title>Comparative genomics reveals a dynamic genome evolution in the ectomycorrhizal milk-cap (Lactarius) mushrooms.</title>
        <authorList>
            <consortium name="DOE Joint Genome Institute"/>
            <person name="Lebreton A."/>
            <person name="Tang N."/>
            <person name="Kuo A."/>
            <person name="LaButti K."/>
            <person name="Drula E."/>
            <person name="Barry K."/>
            <person name="Clum A."/>
            <person name="Lipzen A."/>
            <person name="Mousain D."/>
            <person name="Ng V."/>
            <person name="Wang R."/>
            <person name="Wang X."/>
            <person name="Dai Y."/>
            <person name="Henrissat B."/>
            <person name="Grigoriev I.V."/>
            <person name="Guerin-Laguette A."/>
            <person name="Yu F."/>
            <person name="Martin F.M."/>
        </authorList>
    </citation>
    <scope>NUCLEOTIDE SEQUENCE</scope>
    <source>
        <strain evidence="9">QP</strain>
    </source>
</reference>
<comment type="caution">
    <text evidence="9">The sequence shown here is derived from an EMBL/GenBank/DDBJ whole genome shotgun (WGS) entry which is preliminary data.</text>
</comment>
<evidence type="ECO:0000256" key="6">
    <source>
        <dbReference type="ARBA" id="ARBA00023004"/>
    </source>
</evidence>
<dbReference type="SUPFAM" id="SSF51197">
    <property type="entry name" value="Clavaminate synthase-like"/>
    <property type="match status" value="1"/>
</dbReference>
<evidence type="ECO:0000256" key="3">
    <source>
        <dbReference type="ARBA" id="ARBA00022723"/>
    </source>
</evidence>
<keyword evidence="4" id="KW-0223">Dioxygenase</keyword>
<keyword evidence="6" id="KW-0408">Iron</keyword>
<dbReference type="Proteomes" id="UP001201163">
    <property type="component" value="Unassembled WGS sequence"/>
</dbReference>
<evidence type="ECO:0008006" key="11">
    <source>
        <dbReference type="Google" id="ProtNLM"/>
    </source>
</evidence>
<evidence type="ECO:0000313" key="9">
    <source>
        <dbReference type="EMBL" id="KAH8978179.1"/>
    </source>
</evidence>
<feature type="domain" description="Gamma-butyrobetaine hydroxylase-like N-terminal" evidence="8">
    <location>
        <begin position="49"/>
        <end position="115"/>
    </location>
</feature>
<dbReference type="Pfam" id="PF02668">
    <property type="entry name" value="TauD"/>
    <property type="match status" value="1"/>
</dbReference>
<dbReference type="GO" id="GO:0005739">
    <property type="term" value="C:mitochondrion"/>
    <property type="evidence" value="ECO:0007669"/>
    <property type="project" value="TreeGrafter"/>
</dbReference>
<gene>
    <name evidence="9" type="ORF">EDB92DRAFT_1807693</name>
</gene>
<dbReference type="PANTHER" id="PTHR10696">
    <property type="entry name" value="GAMMA-BUTYROBETAINE HYDROXYLASE-RELATED"/>
    <property type="match status" value="1"/>
</dbReference>
<sequence>MLTVLRPYWSLHHRCFDWHRRSHRYLSSVISTPAATATPEGLRVPPLSATFSYRWLRDACTCPSCVHPSTQQKLRRSSDVPASISPEIVETTTDGVHIAWSGADRHRSFFPLSFLAAHASPPALHAFRQDVPAALWPTASALLAFSENDLDIPYSDLETPRGLLRAITQLQRTGLLFVRGVPHAETSDAGCELRRLVARFAELRETFYGGVWDVRDVVDSRNIAYTSLSLGLHMDLQYFEAPPRFQVLHCLRNRVHGGTSLFVDAFAAASALRAAHPADFARLVETPVQFQYINDSRHLHHAHPTISLGPASASPDGEPHITGMSYSPPFQAPLPRDTPSAFYDALGRFAALVEAPTAVYARRLSEGDAVVFDNQRVLHGRTAFKERSGPENVGKELGRWLKGGYFEGDLMASHGRVLRARAARGEI</sequence>